<sequence length="1158" mass="123059">MLPRPCPLRAVPMQIKRLKLSGFKSFVDQTELRIEPGLTGIVGPNGCGKSNLLEAIRWVMGESSAKSMRGGGMEDVIFAGTSTRPQRDFAEVSLLTVQEQGELFNAVEVGADGELEVTRRIERGAGSAYRANGRDVRAKDVALIFADAATGPHSPALVSQGRIAAVIAARPQERRAMLEEAAGISGLHVRRKDAEQKLRAAEANLVRLDEILTDMEARASSLRRQAKAAERYIKLSEQIRVAEGRVIFARWREAAASADAARREAADAESAVSVAQEAQAAAAAHANAAVGALAARRVAAQVARDEANEAGHRLTTLRTERDGVVRRLHDLAQQAERLEEDRAREGTLANDAAEAIARLTDEISALKKRIAETDMMRPDFAGRIARAEDAARDAELDLAKAMARQAGEQAELRVAEAALVAAQTRLERAEREVAKLEGEANGLPDAAPLEAKRAEAEAAQEQSSVERDAAELAIAAAEAARQVAAEERAAAETALASARAGLAALDSEAAALKRAVEGGAGRARALDQLTAEPGYERALAAALGDDLEAPVGAQGMRRWTGAATLADDPALPAGCPALADHVKAPAELARRLRQVAIVEKDEGQALAVGQRLVTRDGQLRRWDGYFAAEGGAAAAERLIRLNRLEAIAAARPAATGDVATALSAQDSAAQREREATEALARARTQLGSADQRLRAALRAADEAATALERLSGRREAIEERLAEARADLAGARGEHDKAQTGRAVLPDGNETRALVATLSQASEKARMAVSQLQADQALADRALASDQERMAAADAEAKGWRARAGEAAKRIAAMVEREDAIAAEQAQLAEKPDGLTAAITALSEQGAGLAEAAEAARRAESEAEHALRIAEGRVAQAGEALAQARERRATAAARAEAADEKRVEANRLSGERFECPPPVLPEKLGFGSPEVRTAQSEQAEHDRLVAERERIGPVNLVAAQELEELETTQATSRAESEELTQAINRLRGSIGSLNREGRQRLLAAFEAVDGHFRRLFTTLFNGGQAHLELIDSDDPLEAGLEIMAQPPGKKLAALTLLSGGEQALTAVALIFGLFLTNPAPICVLDEVDAPLDDANVERFCDLLDVMVGQTDTRYLIVSHNAVTMARMHRLFGVTMVERGVSRLVSVNLGGAEALLAAE</sequence>
<evidence type="ECO:0000313" key="10">
    <source>
        <dbReference type="EMBL" id="KFG89910.1"/>
    </source>
</evidence>
<comment type="function">
    <text evidence="7">Required for chromosome condensation and partitioning.</text>
</comment>
<dbReference type="GO" id="GO:0007062">
    <property type="term" value="P:sister chromatid cohesion"/>
    <property type="evidence" value="ECO:0007669"/>
    <property type="project" value="InterPro"/>
</dbReference>
<comment type="domain">
    <text evidence="7">Contains large globular domains required for ATP hydrolysis at each terminus and a third globular domain forming a flexible hinge near the middle of the molecule. These domains are separated by coiled-coil structures.</text>
</comment>
<evidence type="ECO:0000313" key="11">
    <source>
        <dbReference type="Proteomes" id="UP000024284"/>
    </source>
</evidence>
<feature type="coiled-coil region" evidence="7">
    <location>
        <begin position="849"/>
        <end position="901"/>
    </location>
</feature>
<dbReference type="AlphaFoldDB" id="A0A086P942"/>
<feature type="domain" description="RecF/RecN/SMC N-terminal" evidence="9">
    <location>
        <begin position="15"/>
        <end position="1141"/>
    </location>
</feature>
<protein>
    <recommendedName>
        <fullName evidence="7">Chromosome partition protein Smc</fullName>
    </recommendedName>
</protein>
<keyword evidence="5 7" id="KW-0175">Coiled coil</keyword>
<dbReference type="GO" id="GO:0030261">
    <property type="term" value="P:chromosome condensation"/>
    <property type="evidence" value="ECO:0007669"/>
    <property type="project" value="InterPro"/>
</dbReference>
<evidence type="ECO:0000256" key="5">
    <source>
        <dbReference type="ARBA" id="ARBA00023054"/>
    </source>
</evidence>
<dbReference type="GO" id="GO:0003677">
    <property type="term" value="F:DNA binding"/>
    <property type="evidence" value="ECO:0007669"/>
    <property type="project" value="UniProtKB-UniRule"/>
</dbReference>
<name>A0A086P942_SPHHM</name>
<accession>A0A086P942</accession>
<keyword evidence="6 7" id="KW-0238">DNA-binding</keyword>
<keyword evidence="3 7" id="KW-0547">Nucleotide-binding</keyword>
<evidence type="ECO:0000256" key="1">
    <source>
        <dbReference type="ARBA" id="ARBA00004496"/>
    </source>
</evidence>
<gene>
    <name evidence="7 10" type="primary">smc</name>
    <name evidence="10" type="ORF">BV98_002325</name>
</gene>
<dbReference type="EMBL" id="JFZA02000020">
    <property type="protein sequence ID" value="KFG89910.1"/>
    <property type="molecule type" value="Genomic_DNA"/>
</dbReference>
<comment type="caution">
    <text evidence="10">The sequence shown here is derived from an EMBL/GenBank/DDBJ whole genome shotgun (WGS) entry which is preliminary data.</text>
</comment>
<feature type="binding site" evidence="7">
    <location>
        <begin position="44"/>
        <end position="51"/>
    </location>
    <ligand>
        <name>ATP</name>
        <dbReference type="ChEBI" id="CHEBI:30616"/>
    </ligand>
</feature>
<keyword evidence="2 7" id="KW-0963">Cytoplasm</keyword>
<dbReference type="InterPro" id="IPR011890">
    <property type="entry name" value="SMC_prok"/>
</dbReference>
<reference evidence="10" key="1">
    <citation type="submission" date="2014-08" db="EMBL/GenBank/DDBJ databases">
        <title>Draft genome sequences of Sphingobium herbicidovorans.</title>
        <authorList>
            <person name="Gan H.M."/>
            <person name="Gan H.Y."/>
            <person name="Savka M.A."/>
        </authorList>
    </citation>
    <scope>NUCLEOTIDE SEQUENCE [LARGE SCALE GENOMIC DNA]</scope>
    <source>
        <strain evidence="10">NBRC 16415</strain>
    </source>
</reference>
<keyword evidence="4 7" id="KW-0067">ATP-binding</keyword>
<feature type="coiled-coil region" evidence="7">
    <location>
        <begin position="962"/>
        <end position="996"/>
    </location>
</feature>
<dbReference type="SUPFAM" id="SSF52540">
    <property type="entry name" value="P-loop containing nucleoside triphosphate hydrolases"/>
    <property type="match status" value="1"/>
</dbReference>
<feature type="coiled-coil region" evidence="7">
    <location>
        <begin position="184"/>
        <end position="232"/>
    </location>
</feature>
<evidence type="ECO:0000256" key="6">
    <source>
        <dbReference type="ARBA" id="ARBA00023125"/>
    </source>
</evidence>
<dbReference type="InterPro" id="IPR003395">
    <property type="entry name" value="RecF/RecN/SMC_N"/>
</dbReference>
<feature type="coiled-coil region" evidence="7">
    <location>
        <begin position="700"/>
        <end position="734"/>
    </location>
</feature>
<keyword evidence="11" id="KW-1185">Reference proteome</keyword>
<dbReference type="Proteomes" id="UP000024284">
    <property type="component" value="Unassembled WGS sequence"/>
</dbReference>
<dbReference type="InterPro" id="IPR024704">
    <property type="entry name" value="SMC"/>
</dbReference>
<dbReference type="Pfam" id="PF02463">
    <property type="entry name" value="SMC_N"/>
    <property type="match status" value="1"/>
</dbReference>
<evidence type="ECO:0000256" key="7">
    <source>
        <dbReference type="HAMAP-Rule" id="MF_01894"/>
    </source>
</evidence>
<proteinExistence type="inferred from homology"/>
<dbReference type="PATRIC" id="fig|1219045.3.peg.2361"/>
<dbReference type="HAMAP" id="MF_01894">
    <property type="entry name" value="Smc_prok"/>
    <property type="match status" value="1"/>
</dbReference>
<dbReference type="GO" id="GO:0006260">
    <property type="term" value="P:DNA replication"/>
    <property type="evidence" value="ECO:0007669"/>
    <property type="project" value="UniProtKB-UniRule"/>
</dbReference>
<dbReference type="NCBIfam" id="TIGR02168">
    <property type="entry name" value="SMC_prok_B"/>
    <property type="match status" value="1"/>
</dbReference>
<dbReference type="GO" id="GO:0016887">
    <property type="term" value="F:ATP hydrolysis activity"/>
    <property type="evidence" value="ECO:0007669"/>
    <property type="project" value="InterPro"/>
</dbReference>
<dbReference type="eggNOG" id="COG1196">
    <property type="taxonomic scope" value="Bacteria"/>
</dbReference>
<comment type="subunit">
    <text evidence="7">Homodimer.</text>
</comment>
<comment type="similarity">
    <text evidence="7">Belongs to the SMC family.</text>
</comment>
<dbReference type="GO" id="GO:0007059">
    <property type="term" value="P:chromosome segregation"/>
    <property type="evidence" value="ECO:0007669"/>
    <property type="project" value="UniProtKB-UniRule"/>
</dbReference>
<organism evidence="10 11">
    <name type="scientific">Sphingobium herbicidovorans (strain ATCC 700291 / DSM 11019 / CCUG 56400 / KCTC 2939 / LMG 18315 / NBRC 16415 / MH)</name>
    <name type="common">Sphingomonas herbicidovorans</name>
    <dbReference type="NCBI Taxonomy" id="1219045"/>
    <lineage>
        <taxon>Bacteria</taxon>
        <taxon>Pseudomonadati</taxon>
        <taxon>Pseudomonadota</taxon>
        <taxon>Alphaproteobacteria</taxon>
        <taxon>Sphingomonadales</taxon>
        <taxon>Sphingomonadaceae</taxon>
        <taxon>Sphingobium</taxon>
    </lineage>
</organism>
<dbReference type="PANTHER" id="PTHR18937">
    <property type="entry name" value="STRUCTURAL MAINTENANCE OF CHROMOSOMES SMC FAMILY MEMBER"/>
    <property type="match status" value="1"/>
</dbReference>
<evidence type="ECO:0000259" key="9">
    <source>
        <dbReference type="Pfam" id="PF02463"/>
    </source>
</evidence>
<feature type="region of interest" description="Disordered" evidence="8">
    <location>
        <begin position="436"/>
        <end position="463"/>
    </location>
</feature>
<evidence type="ECO:0000256" key="4">
    <source>
        <dbReference type="ARBA" id="ARBA00022840"/>
    </source>
</evidence>
<dbReference type="InterPro" id="IPR027417">
    <property type="entry name" value="P-loop_NTPase"/>
</dbReference>
<comment type="subcellular location">
    <subcellularLocation>
        <location evidence="1 7">Cytoplasm</location>
    </subcellularLocation>
</comment>
<dbReference type="FunFam" id="3.40.50.300:FF:000901">
    <property type="entry name" value="Chromosome partition protein Smc"/>
    <property type="match status" value="1"/>
</dbReference>
<dbReference type="GO" id="GO:0005524">
    <property type="term" value="F:ATP binding"/>
    <property type="evidence" value="ECO:0007669"/>
    <property type="project" value="UniProtKB-UniRule"/>
</dbReference>
<dbReference type="PIRSF" id="PIRSF005719">
    <property type="entry name" value="SMC"/>
    <property type="match status" value="1"/>
</dbReference>
<dbReference type="Gene3D" id="3.40.50.300">
    <property type="entry name" value="P-loop containing nucleotide triphosphate hydrolases"/>
    <property type="match status" value="2"/>
</dbReference>
<evidence type="ECO:0000256" key="8">
    <source>
        <dbReference type="SAM" id="MobiDB-lite"/>
    </source>
</evidence>
<dbReference type="GO" id="GO:0005737">
    <property type="term" value="C:cytoplasm"/>
    <property type="evidence" value="ECO:0007669"/>
    <property type="project" value="UniProtKB-SubCell"/>
</dbReference>
<dbReference type="STRING" id="76947.GCA_002080435_01632"/>
<evidence type="ECO:0000256" key="2">
    <source>
        <dbReference type="ARBA" id="ARBA00022490"/>
    </source>
</evidence>
<evidence type="ECO:0000256" key="3">
    <source>
        <dbReference type="ARBA" id="ARBA00022741"/>
    </source>
</evidence>